<accession>A0ABX5YJS0</accession>
<dbReference type="Pfam" id="PF07394">
    <property type="entry name" value="DUF1501"/>
    <property type="match status" value="1"/>
</dbReference>
<dbReference type="Proteomes" id="UP000322887">
    <property type="component" value="Chromosome"/>
</dbReference>
<dbReference type="InterPro" id="IPR017850">
    <property type="entry name" value="Alkaline_phosphatase_core_sf"/>
</dbReference>
<sequence>MQRRQFLVASGLGFAGMSFGKPASVKSAPQTQSAPGRKTAKSTILFFLCGGASHLDMWDMKPHAPSNYRGMFSPIQTSAPGVQLCEHLPMLAKQAHHLAVINSVGATVNTNDHHAGYYYNLTGHIPDQSFITLGNNRTPMPDDWPYMGSVVASRRPSHKSLPNAISLPHMPSRAPYTRPGQFAARIGVEHDPMYIQGTREEPLKLRGPAMSLEGDVTADRLTERMSLLKQLDTARRHYDSFAEVTTMNRHQERALSLLLSSESTSAFDLEQESQATMERYGKTINGMSLLVARRLVEAEVPFITVFWKGDLNKLGKKCKSAGSWDTHGNNFNCLKENLLPEFDRAYSALIEDLNDRGLLDETLVMVTSEMGRKPKIGDPRSGGISGAGRDHWTHCLTDVLAGGGIKGGQTFGASDRYGEYPLNSPVTPADVTHTVYHAMGIDDLIAYDKLERPYHLLDDSKPLTALF</sequence>
<dbReference type="GeneID" id="98646441"/>
<dbReference type="PANTHER" id="PTHR43737:SF1">
    <property type="entry name" value="DUF1501 DOMAIN-CONTAINING PROTEIN"/>
    <property type="match status" value="1"/>
</dbReference>
<reference evidence="1 2" key="1">
    <citation type="submission" date="2019-08" db="EMBL/GenBank/DDBJ databases">
        <title>Deep-cultivation of Planctomycetes and their phenomic and genomic characterization uncovers novel biology.</title>
        <authorList>
            <person name="Wiegand S."/>
            <person name="Jogler M."/>
            <person name="Boedeker C."/>
            <person name="Pinto D."/>
            <person name="Vollmers J."/>
            <person name="Rivas-Marin E."/>
            <person name="Kohn T."/>
            <person name="Peeters S.H."/>
            <person name="Heuer A."/>
            <person name="Rast P."/>
            <person name="Oberbeckmann S."/>
            <person name="Bunk B."/>
            <person name="Jeske O."/>
            <person name="Meyerdierks A."/>
            <person name="Storesund J.E."/>
            <person name="Kallscheuer N."/>
            <person name="Luecker S."/>
            <person name="Lage O.M."/>
            <person name="Pohl T."/>
            <person name="Merkel B.J."/>
            <person name="Hornburger P."/>
            <person name="Mueller R.-W."/>
            <person name="Bruemmer F."/>
            <person name="Labrenz M."/>
            <person name="Spormann A.M."/>
            <person name="Op den Camp H."/>
            <person name="Overmann J."/>
            <person name="Amann R."/>
            <person name="Jetten M.S.M."/>
            <person name="Mascher T."/>
            <person name="Medema M.H."/>
            <person name="Devos D.P."/>
            <person name="Kaster A.-K."/>
            <person name="Ovreas L."/>
            <person name="Rohde M."/>
            <person name="Galperin M.Y."/>
            <person name="Jogler C."/>
        </authorList>
    </citation>
    <scope>NUCLEOTIDE SEQUENCE [LARGE SCALE GENOMIC DNA]</scope>
    <source>
        <strain evidence="1 2">DSM 8797</strain>
    </source>
</reference>
<organism evidence="1 2">
    <name type="scientific">Gimesia maris</name>
    <dbReference type="NCBI Taxonomy" id="122"/>
    <lineage>
        <taxon>Bacteria</taxon>
        <taxon>Pseudomonadati</taxon>
        <taxon>Planctomycetota</taxon>
        <taxon>Planctomycetia</taxon>
        <taxon>Planctomycetales</taxon>
        <taxon>Planctomycetaceae</taxon>
        <taxon>Gimesia</taxon>
    </lineage>
</organism>
<dbReference type="RefSeq" id="WP_002644760.1">
    <property type="nucleotide sequence ID" value="NZ_CP036341.1"/>
</dbReference>
<name>A0ABX5YJS0_9PLAN</name>
<dbReference type="PANTHER" id="PTHR43737">
    <property type="entry name" value="BLL7424 PROTEIN"/>
    <property type="match status" value="1"/>
</dbReference>
<proteinExistence type="predicted"/>
<gene>
    <name evidence="1" type="ORF">GmarT_18270</name>
</gene>
<protein>
    <recommendedName>
        <fullName evidence="3">DUF1501 domain-containing protein</fullName>
    </recommendedName>
</protein>
<evidence type="ECO:0000313" key="1">
    <source>
        <dbReference type="EMBL" id="QEG15966.1"/>
    </source>
</evidence>
<evidence type="ECO:0008006" key="3">
    <source>
        <dbReference type="Google" id="ProtNLM"/>
    </source>
</evidence>
<keyword evidence="2" id="KW-1185">Reference proteome</keyword>
<dbReference type="InterPro" id="IPR010869">
    <property type="entry name" value="DUF1501"/>
</dbReference>
<dbReference type="SUPFAM" id="SSF53649">
    <property type="entry name" value="Alkaline phosphatase-like"/>
    <property type="match status" value="1"/>
</dbReference>
<dbReference type="EMBL" id="CP042910">
    <property type="protein sequence ID" value="QEG15966.1"/>
    <property type="molecule type" value="Genomic_DNA"/>
</dbReference>
<evidence type="ECO:0000313" key="2">
    <source>
        <dbReference type="Proteomes" id="UP000322887"/>
    </source>
</evidence>